<name>B1FZT0_PARG4</name>
<keyword evidence="2" id="KW-1185">Reference proteome</keyword>
<dbReference type="Proteomes" id="UP000005045">
    <property type="component" value="Unassembled WGS sequence"/>
</dbReference>
<proteinExistence type="predicted"/>
<gene>
    <name evidence="1" type="ORF">BgramDRAFT_2667</name>
</gene>
<organism evidence="1 2">
    <name type="scientific">Paraburkholderia graminis (strain ATCC 700544 / DSM 17151 / LMG 18924 / NCIMB 13744 / C4D1M)</name>
    <dbReference type="NCBI Taxonomy" id="396598"/>
    <lineage>
        <taxon>Bacteria</taxon>
        <taxon>Pseudomonadati</taxon>
        <taxon>Pseudomonadota</taxon>
        <taxon>Betaproteobacteria</taxon>
        <taxon>Burkholderiales</taxon>
        <taxon>Burkholderiaceae</taxon>
        <taxon>Paraburkholderia</taxon>
    </lineage>
</organism>
<evidence type="ECO:0000313" key="2">
    <source>
        <dbReference type="Proteomes" id="UP000005045"/>
    </source>
</evidence>
<comment type="caution">
    <text evidence="1">The sequence shown here is derived from an EMBL/GenBank/DDBJ whole genome shotgun (WGS) entry which is preliminary data.</text>
</comment>
<reference evidence="1 2" key="1">
    <citation type="submission" date="2008-03" db="EMBL/GenBank/DDBJ databases">
        <title>Sequencing of the draft genome and assembly of Burkholderia graminis C4D1M.</title>
        <authorList>
            <consortium name="US DOE Joint Genome Institute (JGI-PGF)"/>
            <person name="Copeland A."/>
            <person name="Lucas S."/>
            <person name="Lapidus A."/>
            <person name="Glavina del Rio T."/>
            <person name="Dalin E."/>
            <person name="Tice H."/>
            <person name="Bruce D."/>
            <person name="Goodwin L."/>
            <person name="Pitluck S."/>
            <person name="Larimer F."/>
            <person name="Land M.L."/>
            <person name="Hauser L."/>
            <person name="Tiedje J."/>
            <person name="Richardson P."/>
        </authorList>
    </citation>
    <scope>NUCLEOTIDE SEQUENCE [LARGE SCALE GENOMIC DNA]</scope>
    <source>
        <strain evidence="2">ATCC 700544 / DSM 17151 / LMG 18924 / NCIMB 13744 / C4D1M</strain>
    </source>
</reference>
<protein>
    <submittedName>
        <fullName evidence="1">Uncharacterized protein</fullName>
    </submittedName>
</protein>
<dbReference type="EMBL" id="ABLD01000006">
    <property type="protein sequence ID" value="EDT10517.1"/>
    <property type="molecule type" value="Genomic_DNA"/>
</dbReference>
<accession>B1FZT0</accession>
<evidence type="ECO:0000313" key="1">
    <source>
        <dbReference type="EMBL" id="EDT10517.1"/>
    </source>
</evidence>
<sequence>MPSRRADAASVSPISPFSDQSYIALRKYGASMVNQGQTIALL</sequence>
<dbReference type="AlphaFoldDB" id="B1FZT0"/>